<proteinExistence type="predicted"/>
<accession>A0A1I1IZW5</accession>
<evidence type="ECO:0000313" key="3">
    <source>
        <dbReference type="Proteomes" id="UP000199207"/>
    </source>
</evidence>
<keyword evidence="1" id="KW-1133">Transmembrane helix</keyword>
<keyword evidence="1" id="KW-0812">Transmembrane</keyword>
<feature type="transmembrane region" description="Helical" evidence="1">
    <location>
        <begin position="20"/>
        <end position="46"/>
    </location>
</feature>
<dbReference type="Proteomes" id="UP000199207">
    <property type="component" value="Unassembled WGS sequence"/>
</dbReference>
<sequence length="173" mass="17942">MDPAGRGCCAGGMNPDGTVLAAATLLTGLMAGLFFAFSCAVMPGLARTGDRAFVSAMQWINVRILNPWFGPAFAGAPVLTAVAALLHLDDGQRAELGWTVAGFLCYAVQLAITGRINVPLNNRLAGAGEPADAAAAAAVRQEFEARWVRWNLVRTVAVIAAFGCLLAALLARG</sequence>
<evidence type="ECO:0000256" key="1">
    <source>
        <dbReference type="SAM" id="Phobius"/>
    </source>
</evidence>
<dbReference type="Pfam" id="PF08592">
    <property type="entry name" value="Anthrone_oxy"/>
    <property type="match status" value="1"/>
</dbReference>
<organism evidence="2 3">
    <name type="scientific">Streptomyces aidingensis</name>
    <dbReference type="NCBI Taxonomy" id="910347"/>
    <lineage>
        <taxon>Bacteria</taxon>
        <taxon>Bacillati</taxon>
        <taxon>Actinomycetota</taxon>
        <taxon>Actinomycetes</taxon>
        <taxon>Kitasatosporales</taxon>
        <taxon>Streptomycetaceae</taxon>
        <taxon>Streptomyces</taxon>
    </lineage>
</organism>
<dbReference type="AlphaFoldDB" id="A0A1I1IZW5"/>
<dbReference type="InterPro" id="IPR013901">
    <property type="entry name" value="Anthrone_oxy"/>
</dbReference>
<feature type="transmembrane region" description="Helical" evidence="1">
    <location>
        <begin position="152"/>
        <end position="171"/>
    </location>
</feature>
<gene>
    <name evidence="2" type="ORF">SAMN05421773_103238</name>
</gene>
<keyword evidence="3" id="KW-1185">Reference proteome</keyword>
<feature type="transmembrane region" description="Helical" evidence="1">
    <location>
        <begin position="67"/>
        <end position="88"/>
    </location>
</feature>
<name>A0A1I1IZW5_9ACTN</name>
<keyword evidence="1" id="KW-0472">Membrane</keyword>
<protein>
    <submittedName>
        <fullName evidence="2">Uncharacterized membrane protein</fullName>
    </submittedName>
</protein>
<dbReference type="EMBL" id="FOLM01000003">
    <property type="protein sequence ID" value="SFC41857.1"/>
    <property type="molecule type" value="Genomic_DNA"/>
</dbReference>
<reference evidence="2 3" key="1">
    <citation type="submission" date="2016-10" db="EMBL/GenBank/DDBJ databases">
        <authorList>
            <person name="de Groot N.N."/>
        </authorList>
    </citation>
    <scope>NUCLEOTIDE SEQUENCE [LARGE SCALE GENOMIC DNA]</scope>
    <source>
        <strain evidence="2 3">CGMCC 4.5739</strain>
    </source>
</reference>
<evidence type="ECO:0000313" key="2">
    <source>
        <dbReference type="EMBL" id="SFC41857.1"/>
    </source>
</evidence>
<dbReference type="STRING" id="910347.SAMN05421773_103238"/>